<dbReference type="GO" id="GO:0006572">
    <property type="term" value="P:L-tyrosine catabolic process"/>
    <property type="evidence" value="ECO:0007669"/>
    <property type="project" value="TreeGrafter"/>
</dbReference>
<dbReference type="InterPro" id="IPR015421">
    <property type="entry name" value="PyrdxlP-dep_Trfase_major"/>
</dbReference>
<name>A0A914NQ55_MELIC</name>
<evidence type="ECO:0000259" key="4">
    <source>
        <dbReference type="Pfam" id="PF00155"/>
    </source>
</evidence>
<dbReference type="Proteomes" id="UP000887563">
    <property type="component" value="Unplaced"/>
</dbReference>
<dbReference type="PANTHER" id="PTHR45744:SF2">
    <property type="entry name" value="TYROSINE AMINOTRANSFERASE"/>
    <property type="match status" value="1"/>
</dbReference>
<dbReference type="InterPro" id="IPR004838">
    <property type="entry name" value="NHTrfase_class1_PyrdxlP-BS"/>
</dbReference>
<dbReference type="InterPro" id="IPR001680">
    <property type="entry name" value="WD40_rpt"/>
</dbReference>
<keyword evidence="5" id="KW-1185">Reference proteome</keyword>
<dbReference type="InterPro" id="IPR015943">
    <property type="entry name" value="WD40/YVTN_repeat-like_dom_sf"/>
</dbReference>
<dbReference type="GO" id="GO:0030170">
    <property type="term" value="F:pyridoxal phosphate binding"/>
    <property type="evidence" value="ECO:0007669"/>
    <property type="project" value="InterPro"/>
</dbReference>
<dbReference type="PANTHER" id="PTHR45744">
    <property type="entry name" value="TYROSINE AMINOTRANSFERASE"/>
    <property type="match status" value="1"/>
</dbReference>
<evidence type="ECO:0000256" key="2">
    <source>
        <dbReference type="ARBA" id="ARBA00022898"/>
    </source>
</evidence>
<comment type="similarity">
    <text evidence="1">Belongs to the class-I pyridoxal-phosphate-dependent aminotransferase family.</text>
</comment>
<dbReference type="Pfam" id="PF00155">
    <property type="entry name" value="Aminotran_1_2"/>
    <property type="match status" value="1"/>
</dbReference>
<dbReference type="AlphaFoldDB" id="A0A914NQ55"/>
<reference evidence="6" key="1">
    <citation type="submission" date="2022-11" db="UniProtKB">
        <authorList>
            <consortium name="WormBaseParasite"/>
        </authorList>
    </citation>
    <scope>IDENTIFICATION</scope>
</reference>
<dbReference type="Gene3D" id="3.40.640.10">
    <property type="entry name" value="Type I PLP-dependent aspartate aminotransferase-like (Major domain)"/>
    <property type="match status" value="1"/>
</dbReference>
<dbReference type="PROSITE" id="PS50082">
    <property type="entry name" value="WD_REPEATS_2"/>
    <property type="match status" value="1"/>
</dbReference>
<protein>
    <submittedName>
        <fullName evidence="6">Aminotransferase class I/classII domain-containing protein</fullName>
    </submittedName>
</protein>
<evidence type="ECO:0000313" key="6">
    <source>
        <dbReference type="WBParaSite" id="Minc3s06729g40240"/>
    </source>
</evidence>
<dbReference type="GO" id="GO:0004838">
    <property type="term" value="F:L-tyrosine-2-oxoglutarate transaminase activity"/>
    <property type="evidence" value="ECO:0007669"/>
    <property type="project" value="TreeGrafter"/>
</dbReference>
<dbReference type="Gene3D" id="2.130.10.10">
    <property type="entry name" value="YVTN repeat-like/Quinoprotein amine dehydrogenase"/>
    <property type="match status" value="1"/>
</dbReference>
<evidence type="ECO:0000256" key="1">
    <source>
        <dbReference type="ARBA" id="ARBA00007441"/>
    </source>
</evidence>
<accession>A0A914NQ55</accession>
<dbReference type="GO" id="GO:0006559">
    <property type="term" value="P:L-phenylalanine catabolic process"/>
    <property type="evidence" value="ECO:0007669"/>
    <property type="project" value="TreeGrafter"/>
</dbReference>
<dbReference type="SUPFAM" id="SSF53383">
    <property type="entry name" value="PLP-dependent transferases"/>
    <property type="match status" value="1"/>
</dbReference>
<evidence type="ECO:0000256" key="3">
    <source>
        <dbReference type="PROSITE-ProRule" id="PRU00221"/>
    </source>
</evidence>
<feature type="domain" description="Aminotransferase class I/classII large" evidence="4">
    <location>
        <begin position="6"/>
        <end position="119"/>
    </location>
</feature>
<dbReference type="InterPro" id="IPR015424">
    <property type="entry name" value="PyrdxlP-dep_Trfase"/>
</dbReference>
<feature type="repeat" description="WD" evidence="3">
    <location>
        <begin position="188"/>
        <end position="220"/>
    </location>
</feature>
<dbReference type="InterPro" id="IPR036322">
    <property type="entry name" value="WD40_repeat_dom_sf"/>
</dbReference>
<keyword evidence="3" id="KW-0853">WD repeat</keyword>
<organism evidence="5 6">
    <name type="scientific">Meloidogyne incognita</name>
    <name type="common">Southern root-knot nematode worm</name>
    <name type="synonym">Oxyuris incognita</name>
    <dbReference type="NCBI Taxonomy" id="6306"/>
    <lineage>
        <taxon>Eukaryota</taxon>
        <taxon>Metazoa</taxon>
        <taxon>Ecdysozoa</taxon>
        <taxon>Nematoda</taxon>
        <taxon>Chromadorea</taxon>
        <taxon>Rhabditida</taxon>
        <taxon>Tylenchina</taxon>
        <taxon>Tylenchomorpha</taxon>
        <taxon>Tylenchoidea</taxon>
        <taxon>Meloidogynidae</taxon>
        <taxon>Meloidogyninae</taxon>
        <taxon>Meloidogyne</taxon>
        <taxon>Meloidogyne incognita group</taxon>
    </lineage>
</organism>
<evidence type="ECO:0000313" key="5">
    <source>
        <dbReference type="Proteomes" id="UP000887563"/>
    </source>
</evidence>
<dbReference type="PROSITE" id="PS00105">
    <property type="entry name" value="AA_TRANSFER_CLASS_1"/>
    <property type="match status" value="1"/>
</dbReference>
<dbReference type="SUPFAM" id="SSF50978">
    <property type="entry name" value="WD40 repeat-like"/>
    <property type="match status" value="1"/>
</dbReference>
<dbReference type="CDD" id="cd00609">
    <property type="entry name" value="AAT_like"/>
    <property type="match status" value="1"/>
</dbReference>
<proteinExistence type="inferred from homology"/>
<dbReference type="InterPro" id="IPR004839">
    <property type="entry name" value="Aminotransferase_I/II_large"/>
</dbReference>
<dbReference type="WBParaSite" id="Minc3s06729g40240">
    <property type="protein sequence ID" value="Minc3s06729g40240"/>
    <property type="gene ID" value="Minc3s06729g40240"/>
</dbReference>
<keyword evidence="2" id="KW-0663">Pyridoxal phosphate</keyword>
<sequence>MDDKGLIDLAHLESLFDSQTSIIVNNPSNPTGVVFPKEHLEQILEVAQKYKVPIIADEIYGDLVYGEGARFHPMPTLSPNVPIITCEGIGKRYLVPGWRLGWLIVHDRCGGILSEIKKGIVALSQNIVADITQGKLIKTFRGHQSCFFVILIRDQLFWFLARLMERSEFGMFVQAPVSVYCLPFCPYAVGFNSDGSLIATRSYDGIVRIWEAGSGQYITTLFDVCLNNHSAYKCGRWL</sequence>